<evidence type="ECO:0000313" key="1">
    <source>
        <dbReference type="EMBL" id="ASD49348.1"/>
    </source>
</evidence>
<reference evidence="1" key="1">
    <citation type="submission" date="2017-01" db="EMBL/GenBank/DDBJ databases">
        <title>Plasmid composition in Aeromonas salmonicida subsp. salmonicida 01-B526 unravels unsuspected type three secretion system loss patterns.</title>
        <authorList>
            <person name="Tanaka K.H."/>
            <person name="Vincent A.T."/>
            <person name="Emond-Rheault J.-G."/>
            <person name="Adamczuk M."/>
            <person name="Frenette M."/>
            <person name="Charette S.J."/>
        </authorList>
    </citation>
    <scope>NUCLEOTIDE SEQUENCE</scope>
    <source>
        <strain evidence="1">01-B526</strain>
        <plasmid evidence="1">pAsa5</plasmid>
    </source>
</reference>
<protein>
    <submittedName>
        <fullName evidence="1">Uncharacterized protein</fullName>
    </submittedName>
</protein>
<keyword evidence="1" id="KW-0614">Plasmid</keyword>
<proteinExistence type="predicted"/>
<organism evidence="1">
    <name type="scientific">Aeromonas salmonicida subsp. salmonicida</name>
    <dbReference type="NCBI Taxonomy" id="29491"/>
    <lineage>
        <taxon>Bacteria</taxon>
        <taxon>Pseudomonadati</taxon>
        <taxon>Pseudomonadota</taxon>
        <taxon>Gammaproteobacteria</taxon>
        <taxon>Aeromonadales</taxon>
        <taxon>Aeromonadaceae</taxon>
        <taxon>Aeromonas</taxon>
    </lineage>
</organism>
<name>A0A1Q4MCY4_AERSS</name>
<dbReference type="AlphaFoldDB" id="A0A1Q4MCY4"/>
<geneLocation type="plasmid" evidence="1">
    <name>pAsa5</name>
</geneLocation>
<accession>A0A1Q4MCY4</accession>
<sequence length="72" mass="8464">MRFGIRRLRESDHELKKYQNWLAHYLVSRRDGDHALAAELAGMICGYWEGLGNTVELDKWARVKDEHHAKIT</sequence>
<dbReference type="EMBL" id="KY555069">
    <property type="protein sequence ID" value="ASD49348.1"/>
    <property type="molecule type" value="Genomic_DNA"/>
</dbReference>
<dbReference type="RefSeq" id="WP_005322082.1">
    <property type="nucleotide sequence ID" value="NZ_CDDW01000096.1"/>
</dbReference>